<dbReference type="InterPro" id="IPR006145">
    <property type="entry name" value="PsdUridine_synth_RsuA/RluA"/>
</dbReference>
<dbReference type="OrthoDB" id="9807829at2"/>
<organism evidence="3 4">
    <name type="scientific">Marinomonas piezotolerans</name>
    <dbReference type="NCBI Taxonomy" id="2213058"/>
    <lineage>
        <taxon>Bacteria</taxon>
        <taxon>Pseudomonadati</taxon>
        <taxon>Pseudomonadota</taxon>
        <taxon>Gammaproteobacteria</taxon>
        <taxon>Oceanospirillales</taxon>
        <taxon>Oceanospirillaceae</taxon>
        <taxon>Marinomonas</taxon>
    </lineage>
</organism>
<evidence type="ECO:0000256" key="1">
    <source>
        <dbReference type="ARBA" id="ARBA00010876"/>
    </source>
</evidence>
<dbReference type="InterPro" id="IPR020103">
    <property type="entry name" value="PsdUridine_synth_cat_dom_sf"/>
</dbReference>
<dbReference type="InterPro" id="IPR050188">
    <property type="entry name" value="RluA_PseudoU_synthase"/>
</dbReference>
<dbReference type="GO" id="GO:0003723">
    <property type="term" value="F:RNA binding"/>
    <property type="evidence" value="ECO:0007669"/>
    <property type="project" value="InterPro"/>
</dbReference>
<comment type="caution">
    <text evidence="3">The sequence shown here is derived from an EMBL/GenBank/DDBJ whole genome shotgun (WGS) entry which is preliminary data.</text>
</comment>
<dbReference type="PANTHER" id="PTHR21600">
    <property type="entry name" value="MITOCHONDRIAL RNA PSEUDOURIDINE SYNTHASE"/>
    <property type="match status" value="1"/>
</dbReference>
<dbReference type="PROSITE" id="PS01129">
    <property type="entry name" value="PSI_RLU"/>
    <property type="match status" value="1"/>
</dbReference>
<dbReference type="EMBL" id="QKRA01000001">
    <property type="protein sequence ID" value="RDL45754.1"/>
    <property type="molecule type" value="Genomic_DNA"/>
</dbReference>
<dbReference type="GO" id="GO:0140098">
    <property type="term" value="F:catalytic activity, acting on RNA"/>
    <property type="evidence" value="ECO:0007669"/>
    <property type="project" value="UniProtKB-ARBA"/>
</dbReference>
<evidence type="ECO:0000313" key="3">
    <source>
        <dbReference type="EMBL" id="RDL45754.1"/>
    </source>
</evidence>
<dbReference type="GO" id="GO:0009982">
    <property type="term" value="F:pseudouridine synthase activity"/>
    <property type="evidence" value="ECO:0007669"/>
    <property type="project" value="InterPro"/>
</dbReference>
<dbReference type="CDD" id="cd02869">
    <property type="entry name" value="PseudoU_synth_RluA_like"/>
    <property type="match status" value="1"/>
</dbReference>
<gene>
    <name evidence="3" type="ORF">DN730_01520</name>
</gene>
<name>A0A370UD92_9GAMM</name>
<reference evidence="3 4" key="1">
    <citation type="submission" date="2018-06" db="EMBL/GenBank/DDBJ databases">
        <title>Marinomonas sp. YLB-05 draft genome sequence.</title>
        <authorList>
            <person name="Yu L."/>
            <person name="Tang X."/>
        </authorList>
    </citation>
    <scope>NUCLEOTIDE SEQUENCE [LARGE SCALE GENOMIC DNA]</scope>
    <source>
        <strain evidence="3 4">YLB-05</strain>
    </source>
</reference>
<evidence type="ECO:0000259" key="2">
    <source>
        <dbReference type="Pfam" id="PF00849"/>
    </source>
</evidence>
<dbReference type="Gene3D" id="3.30.2350.10">
    <property type="entry name" value="Pseudouridine synthase"/>
    <property type="match status" value="1"/>
</dbReference>
<dbReference type="InterPro" id="IPR006224">
    <property type="entry name" value="PsdUridine_synth_RluA-like_CS"/>
</dbReference>
<dbReference type="Proteomes" id="UP000254326">
    <property type="component" value="Unassembled WGS sequence"/>
</dbReference>
<dbReference type="RefSeq" id="WP_115466342.1">
    <property type="nucleotide sequence ID" value="NZ_QKRA01000001.1"/>
</dbReference>
<dbReference type="GO" id="GO:0000455">
    <property type="term" value="P:enzyme-directed rRNA pseudouridine synthesis"/>
    <property type="evidence" value="ECO:0007669"/>
    <property type="project" value="TreeGrafter"/>
</dbReference>
<proteinExistence type="inferred from homology"/>
<feature type="domain" description="Pseudouridine synthase RsuA/RluA-like" evidence="2">
    <location>
        <begin position="12"/>
        <end position="153"/>
    </location>
</feature>
<sequence>MPPITPCFTHPDFWIVSKPAGESFHSEEGEGFVAKLSAQFPDQIFYPVHRLDKMTSGLLLFATNKAAARLFGELFEQHMVEKRYIAVSAKKPSKKQGTISGGMQPSRRGQWGLTNEASNYAATQFFSFSDRGLRYYWVRPLTGKTHQIRVALKSLGAPILGDERYGGESADRGYLHAAMLSFCWGGEPYSFYSWPEQGVHFTESAQSIYNERYIMGQVSWPKFTIPKKSNS</sequence>
<dbReference type="Pfam" id="PF00849">
    <property type="entry name" value="PseudoU_synth_2"/>
    <property type="match status" value="1"/>
</dbReference>
<dbReference type="PANTHER" id="PTHR21600:SF87">
    <property type="entry name" value="RNA PSEUDOURIDYLATE SYNTHASE DOMAIN-CONTAINING PROTEIN 1"/>
    <property type="match status" value="1"/>
</dbReference>
<keyword evidence="4" id="KW-1185">Reference proteome</keyword>
<comment type="similarity">
    <text evidence="1">Belongs to the pseudouridine synthase RluA family.</text>
</comment>
<accession>A0A370UD92</accession>
<protein>
    <submittedName>
        <fullName evidence="3">RNA pseudouridine synthase</fullName>
    </submittedName>
</protein>
<dbReference type="AlphaFoldDB" id="A0A370UD92"/>
<dbReference type="SUPFAM" id="SSF55120">
    <property type="entry name" value="Pseudouridine synthase"/>
    <property type="match status" value="1"/>
</dbReference>
<evidence type="ECO:0000313" key="4">
    <source>
        <dbReference type="Proteomes" id="UP000254326"/>
    </source>
</evidence>